<dbReference type="InterPro" id="IPR050904">
    <property type="entry name" value="Adhesion/Biosynth-related"/>
</dbReference>
<feature type="compositionally biased region" description="Basic residues" evidence="1">
    <location>
        <begin position="93"/>
        <end position="104"/>
    </location>
</feature>
<dbReference type="InterPro" id="IPR036378">
    <property type="entry name" value="FAS1_dom_sf"/>
</dbReference>
<feature type="compositionally biased region" description="Basic and acidic residues" evidence="1">
    <location>
        <begin position="76"/>
        <end position="92"/>
    </location>
</feature>
<dbReference type="AlphaFoldDB" id="A0A0U1LZF1"/>
<dbReference type="PANTHER" id="PTHR10900:SF125">
    <property type="entry name" value="FAS1 DOMAIN-CONTAINING PROTEIN YLR001C"/>
    <property type="match status" value="1"/>
</dbReference>
<evidence type="ECO:0000313" key="5">
    <source>
        <dbReference type="Proteomes" id="UP000054383"/>
    </source>
</evidence>
<feature type="chain" id="PRO_5006711386" description="FAS1 domain-containing protein" evidence="2">
    <location>
        <begin position="18"/>
        <end position="527"/>
    </location>
</feature>
<feature type="domain" description="FAS1" evidence="3">
    <location>
        <begin position="168"/>
        <end position="302"/>
    </location>
</feature>
<gene>
    <name evidence="4" type="ORF">PISL3812_05731</name>
</gene>
<feature type="region of interest" description="Disordered" evidence="1">
    <location>
        <begin position="482"/>
        <end position="512"/>
    </location>
</feature>
<dbReference type="PANTHER" id="PTHR10900">
    <property type="entry name" value="PERIOSTIN-RELATED"/>
    <property type="match status" value="1"/>
</dbReference>
<dbReference type="Proteomes" id="UP000054383">
    <property type="component" value="Unassembled WGS sequence"/>
</dbReference>
<feature type="domain" description="FAS1" evidence="3">
    <location>
        <begin position="305"/>
        <end position="459"/>
    </location>
</feature>
<dbReference type="SMART" id="SM00554">
    <property type="entry name" value="FAS1"/>
    <property type="match status" value="2"/>
</dbReference>
<feature type="region of interest" description="Disordered" evidence="1">
    <location>
        <begin position="76"/>
        <end position="131"/>
    </location>
</feature>
<evidence type="ECO:0000259" key="3">
    <source>
        <dbReference type="PROSITE" id="PS50213"/>
    </source>
</evidence>
<evidence type="ECO:0000313" key="4">
    <source>
        <dbReference type="EMBL" id="CRG88697.1"/>
    </source>
</evidence>
<keyword evidence="2" id="KW-0732">Signal</keyword>
<sequence>MKTSPLILLVAAPLAAGFVLPDEQQVLTVFSDAENTSPHYGFGQHDQANEVEHLVLPDLTRFAGHVAEGLQQFAAHGDHGRGHGHHPEELRAKGKRCSNGKGKKEKMEEKDRKDSSKHHPHQTGDVFDMHPHHKPGFFDKIKGHFRHIFGQYDHGRPHADGHHHRVYNQTIYQLISSSNHTRILTRIINQYDEVVQHLNSTEANYTVFAPVDEAFKHIHHKPENISKAAVLNWLKYHASPKVLTTRDFFDIQTVPTLLEDDFPQRISTQAGFKGLLLNFHSRVIRADIFASNGVIHGINNFLIPPLAAADAIDLAPSIFSTLNLALVKTGLIDEISALKGTLFAPSNKAFEKLGPKINAFLFSRAGEKYLKALLKYHLVPDHTVFSDAYYHSAVKDVNETFAHDSQHLDVPTLFHGKPVAIDIHHLHRLTHIVLNMRSHVGIPNIPVKEGVVHLTLSVIVPPRPEQLELEDQQKANIDEEHEHKYDHEHDEFKHKRRHEHKDEYDHEHEHEHLSVRDLMERLDRFIE</sequence>
<proteinExistence type="predicted"/>
<feature type="compositionally biased region" description="Basic and acidic residues" evidence="1">
    <location>
        <begin position="105"/>
        <end position="114"/>
    </location>
</feature>
<evidence type="ECO:0000256" key="1">
    <source>
        <dbReference type="SAM" id="MobiDB-lite"/>
    </source>
</evidence>
<dbReference type="OrthoDB" id="7700931at2759"/>
<dbReference type="PROSITE" id="PS50213">
    <property type="entry name" value="FAS1"/>
    <property type="match status" value="2"/>
</dbReference>
<organism evidence="4 5">
    <name type="scientific">Talaromyces islandicus</name>
    <name type="common">Penicillium islandicum</name>
    <dbReference type="NCBI Taxonomy" id="28573"/>
    <lineage>
        <taxon>Eukaryota</taxon>
        <taxon>Fungi</taxon>
        <taxon>Dikarya</taxon>
        <taxon>Ascomycota</taxon>
        <taxon>Pezizomycotina</taxon>
        <taxon>Eurotiomycetes</taxon>
        <taxon>Eurotiomycetidae</taxon>
        <taxon>Eurotiales</taxon>
        <taxon>Trichocomaceae</taxon>
        <taxon>Talaromyces</taxon>
        <taxon>Talaromyces sect. Islandici</taxon>
    </lineage>
</organism>
<dbReference type="EMBL" id="CVMT01000005">
    <property type="protein sequence ID" value="CRG88697.1"/>
    <property type="molecule type" value="Genomic_DNA"/>
</dbReference>
<dbReference type="STRING" id="28573.A0A0U1LZF1"/>
<feature type="compositionally biased region" description="Basic and acidic residues" evidence="1">
    <location>
        <begin position="500"/>
        <end position="512"/>
    </location>
</feature>
<protein>
    <recommendedName>
        <fullName evidence="3">FAS1 domain-containing protein</fullName>
    </recommendedName>
</protein>
<dbReference type="Pfam" id="PF02469">
    <property type="entry name" value="Fasciclin"/>
    <property type="match status" value="2"/>
</dbReference>
<name>A0A0U1LZF1_TALIS</name>
<feature type="compositionally biased region" description="Basic and acidic residues" evidence="1">
    <location>
        <begin position="482"/>
        <end position="493"/>
    </location>
</feature>
<dbReference type="OMA" id="GVKGFTH"/>
<keyword evidence="5" id="KW-1185">Reference proteome</keyword>
<evidence type="ECO:0000256" key="2">
    <source>
        <dbReference type="SAM" id="SignalP"/>
    </source>
</evidence>
<dbReference type="Gene3D" id="2.30.180.10">
    <property type="entry name" value="FAS1 domain"/>
    <property type="match status" value="2"/>
</dbReference>
<feature type="signal peptide" evidence="2">
    <location>
        <begin position="1"/>
        <end position="17"/>
    </location>
</feature>
<dbReference type="InterPro" id="IPR000782">
    <property type="entry name" value="FAS1_domain"/>
</dbReference>
<accession>A0A0U1LZF1</accession>
<dbReference type="SUPFAM" id="SSF82153">
    <property type="entry name" value="FAS1 domain"/>
    <property type="match status" value="2"/>
</dbReference>
<reference evidence="4 5" key="1">
    <citation type="submission" date="2015-04" db="EMBL/GenBank/DDBJ databases">
        <authorList>
            <person name="Syromyatnikov M.Y."/>
            <person name="Popov V.N."/>
        </authorList>
    </citation>
    <scope>NUCLEOTIDE SEQUENCE [LARGE SCALE GENOMIC DNA]</scope>
    <source>
        <strain evidence="4">WF-38-12</strain>
    </source>
</reference>